<dbReference type="Gene3D" id="3.40.50.300">
    <property type="entry name" value="P-loop containing nucleotide triphosphate hydrolases"/>
    <property type="match status" value="1"/>
</dbReference>
<proteinExistence type="predicted"/>
<keyword evidence="3" id="KW-1185">Reference proteome</keyword>
<reference evidence="2 3" key="1">
    <citation type="submission" date="2019-10" db="EMBL/GenBank/DDBJ databases">
        <title>The Genome Sequence of Clostridium tarantellae Isolated from Fish Brain.</title>
        <authorList>
            <person name="Bano L."/>
            <person name="Kiel M."/>
            <person name="Sales G."/>
            <person name="Doxey A.C."/>
            <person name="Mansfield M.J."/>
            <person name="Schiavone M."/>
            <person name="Rossetto O."/>
            <person name="Pirazzini M."/>
            <person name="Dobrindt U."/>
            <person name="Montecucco C."/>
        </authorList>
    </citation>
    <scope>NUCLEOTIDE SEQUENCE [LARGE SCALE GENOMIC DNA]</scope>
    <source>
        <strain evidence="2 3">DSM 3997</strain>
    </source>
</reference>
<dbReference type="Proteomes" id="UP000430345">
    <property type="component" value="Unassembled WGS sequence"/>
</dbReference>
<dbReference type="AlphaFoldDB" id="A0A6I1MI48"/>
<evidence type="ECO:0000313" key="2">
    <source>
        <dbReference type="EMBL" id="MPQ42574.1"/>
    </source>
</evidence>
<evidence type="ECO:0000259" key="1">
    <source>
        <dbReference type="Pfam" id="PF02492"/>
    </source>
</evidence>
<dbReference type="SUPFAM" id="SSF52540">
    <property type="entry name" value="P-loop containing nucleoside triphosphate hydrolases"/>
    <property type="match status" value="1"/>
</dbReference>
<dbReference type="EMBL" id="WHJC01000012">
    <property type="protein sequence ID" value="MPQ42574.1"/>
    <property type="molecule type" value="Genomic_DNA"/>
</dbReference>
<organism evidence="2 3">
    <name type="scientific">Clostridium tarantellae</name>
    <dbReference type="NCBI Taxonomy" id="39493"/>
    <lineage>
        <taxon>Bacteria</taxon>
        <taxon>Bacillati</taxon>
        <taxon>Bacillota</taxon>
        <taxon>Clostridia</taxon>
        <taxon>Eubacteriales</taxon>
        <taxon>Clostridiaceae</taxon>
        <taxon>Clostridium</taxon>
    </lineage>
</organism>
<protein>
    <recommendedName>
        <fullName evidence="1">CobW/HypB/UreG nucleotide-binding domain-containing protein</fullName>
    </recommendedName>
</protein>
<dbReference type="PANTHER" id="PTHR13748">
    <property type="entry name" value="COBW-RELATED"/>
    <property type="match status" value="1"/>
</dbReference>
<comment type="caution">
    <text evidence="2">The sequence shown here is derived from an EMBL/GenBank/DDBJ whole genome shotgun (WGS) entry which is preliminary data.</text>
</comment>
<dbReference type="PANTHER" id="PTHR13748:SF62">
    <property type="entry name" value="COBW DOMAIN-CONTAINING PROTEIN"/>
    <property type="match status" value="1"/>
</dbReference>
<accession>A0A6I1MI48</accession>
<sequence length="188" mass="21818">MRKCSIDLVTGFLSSGKSSFINFYLDNINNKKDIVLIQCEKGKELINNKIITLKEFKSNEELTEERILRIIKFYSPNKIIIECNGVGDITKIIEIINNKKLKQYFKLGTIITMVDCSTFNIFYKNIASIMLPYIKLSNLIVLNKCNLVSNDMIENNKMILEELNLKAHIFKCNLRADLIKIFDKRIII</sequence>
<evidence type="ECO:0000313" key="3">
    <source>
        <dbReference type="Proteomes" id="UP000430345"/>
    </source>
</evidence>
<dbReference type="InterPro" id="IPR027417">
    <property type="entry name" value="P-loop_NTPase"/>
</dbReference>
<name>A0A6I1MI48_9CLOT</name>
<dbReference type="GO" id="GO:0005737">
    <property type="term" value="C:cytoplasm"/>
    <property type="evidence" value="ECO:0007669"/>
    <property type="project" value="TreeGrafter"/>
</dbReference>
<dbReference type="Pfam" id="PF02492">
    <property type="entry name" value="cobW"/>
    <property type="match status" value="1"/>
</dbReference>
<dbReference type="RefSeq" id="WP_152887329.1">
    <property type="nucleotide sequence ID" value="NZ_WHJC01000012.1"/>
</dbReference>
<dbReference type="InterPro" id="IPR051316">
    <property type="entry name" value="Zinc-reg_GTPase_activator"/>
</dbReference>
<feature type="domain" description="CobW/HypB/UreG nucleotide-binding" evidence="1">
    <location>
        <begin position="8"/>
        <end position="170"/>
    </location>
</feature>
<dbReference type="InterPro" id="IPR003495">
    <property type="entry name" value="CobW/HypB/UreG_nucleotide-bd"/>
</dbReference>
<gene>
    <name evidence="2" type="ORF">GBZ86_02220</name>
</gene>
<dbReference type="OrthoDB" id="9808822at2"/>